<dbReference type="Gene3D" id="1.10.3330.10">
    <property type="entry name" value="Oxo-4-hydroxy-4-carboxy-5-ureidoimidazoline decarboxylase"/>
    <property type="match status" value="1"/>
</dbReference>
<comment type="caution">
    <text evidence="3">The sequence shown here is derived from an EMBL/GenBank/DDBJ whole genome shotgun (WGS) entry which is preliminary data.</text>
</comment>
<dbReference type="AlphaFoldDB" id="A0A5C6GJG0"/>
<name>A0A5C6GJG0_METRR</name>
<evidence type="ECO:0000313" key="3">
    <source>
        <dbReference type="EMBL" id="TWU76133.1"/>
    </source>
</evidence>
<dbReference type="Proteomes" id="UP000317257">
    <property type="component" value="Unassembled WGS sequence"/>
</dbReference>
<gene>
    <name evidence="3" type="ORF">ED733_007944</name>
</gene>
<organism evidence="3 4">
    <name type="scientific">Metarhizium rileyi (strain RCEF 4871)</name>
    <name type="common">Nomuraea rileyi</name>
    <dbReference type="NCBI Taxonomy" id="1649241"/>
    <lineage>
        <taxon>Eukaryota</taxon>
        <taxon>Fungi</taxon>
        <taxon>Dikarya</taxon>
        <taxon>Ascomycota</taxon>
        <taxon>Pezizomycotina</taxon>
        <taxon>Sordariomycetes</taxon>
        <taxon>Hypocreomycetidae</taxon>
        <taxon>Hypocreales</taxon>
        <taxon>Clavicipitaceae</taxon>
        <taxon>Metarhizium</taxon>
    </lineage>
</organism>
<evidence type="ECO:0000259" key="2">
    <source>
        <dbReference type="Pfam" id="PF09349"/>
    </source>
</evidence>
<reference evidence="4" key="1">
    <citation type="submission" date="2018-12" db="EMBL/GenBank/DDBJ databases">
        <title>The complete genome of Metarhizium rileyi, a key fungal pathogen of Lepidoptera.</title>
        <authorList>
            <person name="Binneck E."/>
            <person name="Lastra C.C.L."/>
            <person name="Sosa-Gomez D.R."/>
        </authorList>
    </citation>
    <scope>NUCLEOTIDE SEQUENCE [LARGE SCALE GENOMIC DNA]</scope>
    <source>
        <strain evidence="4">Cep018-CH2</strain>
    </source>
</reference>
<protein>
    <recommendedName>
        <fullName evidence="2">Oxo-4-hydroxy-4-carboxy-5-ureidoimidazoline decarboxylase domain-containing protein</fullName>
    </recommendedName>
</protein>
<dbReference type="InterPro" id="IPR036778">
    <property type="entry name" value="OHCU_decarboxylase_sf"/>
</dbReference>
<dbReference type="SUPFAM" id="SSF158694">
    <property type="entry name" value="UraD-Like"/>
    <property type="match status" value="1"/>
</dbReference>
<sequence>MAQKLPKVDDLPFLSEAAQTNTLDLLFEPDPAIHSILLPLVKNARYSSYPQLIDECRSALFDLAVKSTPSRSKPNRTLLSVLGSHPRLGSKKVDSTQSAAEQANLRGEGEHLAELNQEYEEKFPGLRFVAFVNGRGRPDIMHEMRIRIDRGDFSKEVDMALEAMCDIAKDRASKLLT</sequence>
<dbReference type="Pfam" id="PF09349">
    <property type="entry name" value="OHCU_decarbox"/>
    <property type="match status" value="1"/>
</dbReference>
<dbReference type="PANTHER" id="PTHR37987:SF1">
    <property type="entry name" value="OXO-4-HYDROXY-4-CARBOXY-5-UREIDOIMIDAZOLINE DECARBOXYLASE DOMAIN-CONTAINING PROTEIN"/>
    <property type="match status" value="1"/>
</dbReference>
<evidence type="ECO:0000313" key="4">
    <source>
        <dbReference type="Proteomes" id="UP000317257"/>
    </source>
</evidence>
<keyword evidence="1" id="KW-0659">Purine metabolism</keyword>
<dbReference type="PANTHER" id="PTHR37987">
    <property type="entry name" value="CHROMOSOME 9, WHOLE GENOME SHOTGUN SEQUENCE"/>
    <property type="match status" value="1"/>
</dbReference>
<evidence type="ECO:0000256" key="1">
    <source>
        <dbReference type="ARBA" id="ARBA00022631"/>
    </source>
</evidence>
<accession>A0A5C6GJG0</accession>
<dbReference type="GO" id="GO:0006144">
    <property type="term" value="P:purine nucleobase metabolic process"/>
    <property type="evidence" value="ECO:0007669"/>
    <property type="project" value="UniProtKB-KW"/>
</dbReference>
<proteinExistence type="predicted"/>
<feature type="domain" description="Oxo-4-hydroxy-4-carboxy-5-ureidoimidazoline decarboxylase" evidence="2">
    <location>
        <begin position="14"/>
        <end position="172"/>
    </location>
</feature>
<dbReference type="EMBL" id="SBHS01000006">
    <property type="protein sequence ID" value="TWU76133.1"/>
    <property type="molecule type" value="Genomic_DNA"/>
</dbReference>
<dbReference type="InterPro" id="IPR018020">
    <property type="entry name" value="OHCU_decarboxylase"/>
</dbReference>